<dbReference type="InterPro" id="IPR013096">
    <property type="entry name" value="Cupin_2"/>
</dbReference>
<evidence type="ECO:0000259" key="2">
    <source>
        <dbReference type="Pfam" id="PF07883"/>
    </source>
</evidence>
<dbReference type="SUPFAM" id="SSF51182">
    <property type="entry name" value="RmlC-like cupins"/>
    <property type="match status" value="1"/>
</dbReference>
<name>A0ABQ5Q7I0_9BACT</name>
<dbReference type="InterPro" id="IPR011051">
    <property type="entry name" value="RmlC_Cupin_sf"/>
</dbReference>
<keyword evidence="4" id="KW-1185">Reference proteome</keyword>
<evidence type="ECO:0000313" key="4">
    <source>
        <dbReference type="Proteomes" id="UP001165089"/>
    </source>
</evidence>
<dbReference type="InterPro" id="IPR051610">
    <property type="entry name" value="GPI/OXD"/>
</dbReference>
<dbReference type="RefSeq" id="WP_285724845.1">
    <property type="nucleotide sequence ID" value="NZ_BSDD01000003.1"/>
</dbReference>
<feature type="domain" description="Cupin type-2" evidence="2">
    <location>
        <begin position="39"/>
        <end position="106"/>
    </location>
</feature>
<dbReference type="PANTHER" id="PTHR35848">
    <property type="entry name" value="OXALATE-BINDING PROTEIN"/>
    <property type="match status" value="1"/>
</dbReference>
<dbReference type="Proteomes" id="UP001165089">
    <property type="component" value="Unassembled WGS sequence"/>
</dbReference>
<dbReference type="InterPro" id="IPR014710">
    <property type="entry name" value="RmlC-like_jellyroll"/>
</dbReference>
<comment type="caution">
    <text evidence="3">The sequence shown here is derived from an EMBL/GenBank/DDBJ whole genome shotgun (WGS) entry which is preliminary data.</text>
</comment>
<accession>A0ABQ5Q7I0</accession>
<gene>
    <name evidence="3" type="ORF">GETHPA_18070</name>
</gene>
<dbReference type="EMBL" id="BSDD01000003">
    <property type="protein sequence ID" value="GLH70274.1"/>
    <property type="molecule type" value="Genomic_DNA"/>
</dbReference>
<organism evidence="3 4">
    <name type="scientific">Geothrix rubra</name>
    <dbReference type="NCBI Taxonomy" id="2927977"/>
    <lineage>
        <taxon>Bacteria</taxon>
        <taxon>Pseudomonadati</taxon>
        <taxon>Acidobacteriota</taxon>
        <taxon>Holophagae</taxon>
        <taxon>Holophagales</taxon>
        <taxon>Holophagaceae</taxon>
        <taxon>Geothrix</taxon>
    </lineage>
</organism>
<evidence type="ECO:0000256" key="1">
    <source>
        <dbReference type="ARBA" id="ARBA00022723"/>
    </source>
</evidence>
<reference evidence="3 4" key="1">
    <citation type="journal article" date="2023" name="Antonie Van Leeuwenhoek">
        <title>Mesoterricola silvestris gen. nov., sp. nov., Mesoterricola sediminis sp. nov., Geothrix oryzae sp. nov., Geothrix edaphica sp. nov., Geothrix rubra sp. nov., and Geothrix limicola sp. nov., six novel members of Acidobacteriota isolated from soils.</title>
        <authorList>
            <person name="Itoh H."/>
            <person name="Sugisawa Y."/>
            <person name="Mise K."/>
            <person name="Xu Z."/>
            <person name="Kuniyasu M."/>
            <person name="Ushijima N."/>
            <person name="Kawano K."/>
            <person name="Kobayashi E."/>
            <person name="Shiratori Y."/>
            <person name="Masuda Y."/>
            <person name="Senoo K."/>
        </authorList>
    </citation>
    <scope>NUCLEOTIDE SEQUENCE [LARGE SCALE GENOMIC DNA]</scope>
    <source>
        <strain evidence="3 4">Red803</strain>
    </source>
</reference>
<sequence length="111" mass="11861">MRIDALRDLPVTPLGPGTAIEKCLLVGPGVVPHLQQFVRATFQPGQVAPVHAHADWTEVFYIESGAGTLTVEGTSHALRPGVTFRVDPGEHHEITSAPDSELVVVYVSVKA</sequence>
<evidence type="ECO:0000313" key="3">
    <source>
        <dbReference type="EMBL" id="GLH70274.1"/>
    </source>
</evidence>
<dbReference type="Pfam" id="PF07883">
    <property type="entry name" value="Cupin_2"/>
    <property type="match status" value="1"/>
</dbReference>
<dbReference type="Gene3D" id="2.60.120.10">
    <property type="entry name" value="Jelly Rolls"/>
    <property type="match status" value="1"/>
</dbReference>
<keyword evidence="1" id="KW-0479">Metal-binding</keyword>
<protein>
    <recommendedName>
        <fullName evidence="2">Cupin type-2 domain-containing protein</fullName>
    </recommendedName>
</protein>
<dbReference type="PANTHER" id="PTHR35848:SF6">
    <property type="entry name" value="CUPIN TYPE-2 DOMAIN-CONTAINING PROTEIN"/>
    <property type="match status" value="1"/>
</dbReference>
<proteinExistence type="predicted"/>